<dbReference type="AlphaFoldDB" id="S2W3I2"/>
<protein>
    <submittedName>
        <fullName evidence="1">Uncharacterized protein</fullName>
    </submittedName>
</protein>
<dbReference type="EMBL" id="AGZR01000006">
    <property type="protein sequence ID" value="EPD32905.1"/>
    <property type="molecule type" value="Genomic_DNA"/>
</dbReference>
<dbReference type="Proteomes" id="UP000014417">
    <property type="component" value="Unassembled WGS sequence"/>
</dbReference>
<name>S2W3I2_9ACTN</name>
<evidence type="ECO:0000313" key="2">
    <source>
        <dbReference type="Proteomes" id="UP000014417"/>
    </source>
</evidence>
<evidence type="ECO:0000313" key="1">
    <source>
        <dbReference type="EMBL" id="EPD32905.1"/>
    </source>
</evidence>
<organism evidence="1 2">
    <name type="scientific">Propionimicrobium lymphophilum ACS-093-V-SCH5</name>
    <dbReference type="NCBI Taxonomy" id="883161"/>
    <lineage>
        <taxon>Bacteria</taxon>
        <taxon>Bacillati</taxon>
        <taxon>Actinomycetota</taxon>
        <taxon>Actinomycetes</taxon>
        <taxon>Propionibacteriales</taxon>
        <taxon>Propionibacteriaceae</taxon>
        <taxon>Propionimicrobium</taxon>
    </lineage>
</organism>
<proteinExistence type="predicted"/>
<keyword evidence="2" id="KW-1185">Reference proteome</keyword>
<comment type="caution">
    <text evidence="1">The sequence shown here is derived from an EMBL/GenBank/DDBJ whole genome shotgun (WGS) entry which is preliminary data.</text>
</comment>
<dbReference type="RefSeq" id="WP_016456043.1">
    <property type="nucleotide sequence ID" value="NZ_KE150269.1"/>
</dbReference>
<sequence>MVQAHQIDQHWLVTNGIHFSHGFIAWMIENGFILPDAYLETGGRVGLYDPESIIAQLDEFCENGLLFGYRMVYAFSRSSGLDRYSAHKMAVRVAMESKQGILVSAHL</sequence>
<accession>S2W3I2</accession>
<reference evidence="1 2" key="1">
    <citation type="submission" date="2013-04" db="EMBL/GenBank/DDBJ databases">
        <title>The Genome Sequence of Propionimicrobium lymphophilum ACS-093-V-SCH5.</title>
        <authorList>
            <consortium name="The Broad Institute Genomics Platform"/>
            <person name="Earl A."/>
            <person name="Ward D."/>
            <person name="Feldgarden M."/>
            <person name="Gevers D."/>
            <person name="Saerens B."/>
            <person name="Vaneechoutte M."/>
            <person name="Walker B."/>
            <person name="Young S."/>
            <person name="Zeng Q."/>
            <person name="Gargeya S."/>
            <person name="Fitzgerald M."/>
            <person name="Haas B."/>
            <person name="Abouelleil A."/>
            <person name="Allen A.W."/>
            <person name="Alvarado L."/>
            <person name="Arachchi H.M."/>
            <person name="Berlin A.M."/>
            <person name="Chapman S.B."/>
            <person name="Gainer-Dewar J."/>
            <person name="Goldberg J."/>
            <person name="Griggs A."/>
            <person name="Gujja S."/>
            <person name="Hansen M."/>
            <person name="Howarth C."/>
            <person name="Imamovic A."/>
            <person name="Ireland A."/>
            <person name="Larimer J."/>
            <person name="McCowan C."/>
            <person name="Murphy C."/>
            <person name="Pearson M."/>
            <person name="Poon T.W."/>
            <person name="Priest M."/>
            <person name="Roberts A."/>
            <person name="Saif S."/>
            <person name="Shea T."/>
            <person name="Sisk P."/>
            <person name="Sykes S."/>
            <person name="Wortman J."/>
            <person name="Nusbaum C."/>
            <person name="Birren B."/>
        </authorList>
    </citation>
    <scope>NUCLEOTIDE SEQUENCE [LARGE SCALE GENOMIC DNA]</scope>
    <source>
        <strain evidence="1 2">ACS-093-V-SCH5</strain>
    </source>
</reference>
<gene>
    <name evidence="1" type="ORF">HMPREF9306_01213</name>
</gene>
<dbReference type="STRING" id="883161.HMPREF9306_01213"/>
<dbReference type="HOGENOM" id="CLU_2207706_0_0_11"/>